<reference evidence="2 3" key="1">
    <citation type="journal article" date="2021" name="Hortic Res">
        <title>The domestication of Cucurbita argyrosperma as revealed by the genome of its wild relative.</title>
        <authorList>
            <person name="Barrera-Redondo J."/>
            <person name="Sanchez-de la Vega G."/>
            <person name="Aguirre-Liguori J.A."/>
            <person name="Castellanos-Morales G."/>
            <person name="Gutierrez-Guerrero Y.T."/>
            <person name="Aguirre-Dugua X."/>
            <person name="Aguirre-Planter E."/>
            <person name="Tenaillon M.I."/>
            <person name="Lira-Saade R."/>
            <person name="Eguiarte L.E."/>
        </authorList>
    </citation>
    <scope>NUCLEOTIDE SEQUENCE [LARGE SCALE GENOMIC DNA]</scope>
    <source>
        <strain evidence="2">JBR-2021</strain>
    </source>
</reference>
<feature type="non-terminal residue" evidence="2">
    <location>
        <position position="1"/>
    </location>
</feature>
<evidence type="ECO:0000313" key="2">
    <source>
        <dbReference type="EMBL" id="KAG6607192.1"/>
    </source>
</evidence>
<dbReference type="EMBL" id="JAGKQH010000001">
    <property type="protein sequence ID" value="KAG6607192.1"/>
    <property type="molecule type" value="Genomic_DNA"/>
</dbReference>
<sequence length="106" mass="12512">MDPADLVSKNWYREEKKAKDLDSRARKMDERVRSRDVGGVKEQAAENRREIRRRHRERRRWKFGISSTLGTNQLASMPLPIQMSMKSAKATAYKKEALKEMDQYVL</sequence>
<protein>
    <submittedName>
        <fullName evidence="2">Uncharacterized protein</fullName>
    </submittedName>
</protein>
<gene>
    <name evidence="2" type="ORF">SDJN03_00534</name>
</gene>
<organism evidence="2 3">
    <name type="scientific">Cucurbita argyrosperma subsp. sororia</name>
    <dbReference type="NCBI Taxonomy" id="37648"/>
    <lineage>
        <taxon>Eukaryota</taxon>
        <taxon>Viridiplantae</taxon>
        <taxon>Streptophyta</taxon>
        <taxon>Embryophyta</taxon>
        <taxon>Tracheophyta</taxon>
        <taxon>Spermatophyta</taxon>
        <taxon>Magnoliopsida</taxon>
        <taxon>eudicotyledons</taxon>
        <taxon>Gunneridae</taxon>
        <taxon>Pentapetalae</taxon>
        <taxon>rosids</taxon>
        <taxon>fabids</taxon>
        <taxon>Cucurbitales</taxon>
        <taxon>Cucurbitaceae</taxon>
        <taxon>Cucurbiteae</taxon>
        <taxon>Cucurbita</taxon>
    </lineage>
</organism>
<dbReference type="Proteomes" id="UP000685013">
    <property type="component" value="Chromosome 1"/>
</dbReference>
<accession>A0AAV6P4G0</accession>
<dbReference type="AlphaFoldDB" id="A0AAV6P4G0"/>
<evidence type="ECO:0000256" key="1">
    <source>
        <dbReference type="SAM" id="MobiDB-lite"/>
    </source>
</evidence>
<feature type="compositionally biased region" description="Basic and acidic residues" evidence="1">
    <location>
        <begin position="17"/>
        <end position="49"/>
    </location>
</feature>
<comment type="caution">
    <text evidence="2">The sequence shown here is derived from an EMBL/GenBank/DDBJ whole genome shotgun (WGS) entry which is preliminary data.</text>
</comment>
<feature type="region of interest" description="Disordered" evidence="1">
    <location>
        <begin position="17"/>
        <end position="53"/>
    </location>
</feature>
<name>A0AAV6P4G0_9ROSI</name>
<keyword evidence="3" id="KW-1185">Reference proteome</keyword>
<evidence type="ECO:0000313" key="3">
    <source>
        <dbReference type="Proteomes" id="UP000685013"/>
    </source>
</evidence>
<proteinExistence type="predicted"/>